<evidence type="ECO:0000313" key="3">
    <source>
        <dbReference type="EMBL" id="POS86684.1"/>
    </source>
</evidence>
<dbReference type="AlphaFoldDB" id="A0A2S4PXA9"/>
<sequence length="423" mass="46889">TRAGLCFEGDPINQKQAAELCHKPKSFQKTKEHSETQLLPTFTYPLAEEIIHATMARSSGVSQRLRGYDSWIDIPSQSSSQSQSPINNEIVTTGLRIQQVSNLQRRRRAVSRSSPVNVEARGTSSQEEYEESESDEDHILTSSNEHLETNSLIALSSLDVDSDSDRDETIKKLPRKAINSKSLSDSKFDLHQMPLDQRRDAAESFLSPSSTNIQTSYSSRNLFHQNLHRHPTDHDAALRASLTTLLSIGAAAARGLPNRETNTRRSIVSRDREFKDSFDLRFVSESELMSPSQPQSPHPLMKSTQNIQRHTAFTGKNKRVMASMDKVKAARNNQLASQENNFSSTFLTWAVSAGVIVIISVVGFGVGYVIGREVGRQETLAGINSSTLGNSSAYGKEAMRSSSGSLHRFKWNTGGVSRHVITQ</sequence>
<organism evidence="3 4">
    <name type="scientific">Erysiphe pulchra</name>
    <dbReference type="NCBI Taxonomy" id="225359"/>
    <lineage>
        <taxon>Eukaryota</taxon>
        <taxon>Fungi</taxon>
        <taxon>Dikarya</taxon>
        <taxon>Ascomycota</taxon>
        <taxon>Pezizomycotina</taxon>
        <taxon>Leotiomycetes</taxon>
        <taxon>Erysiphales</taxon>
        <taxon>Erysiphaceae</taxon>
        <taxon>Erysiphe</taxon>
    </lineage>
</organism>
<dbReference type="Proteomes" id="UP000237438">
    <property type="component" value="Unassembled WGS sequence"/>
</dbReference>
<keyword evidence="2" id="KW-1133">Transmembrane helix</keyword>
<feature type="non-terminal residue" evidence="3">
    <location>
        <position position="1"/>
    </location>
</feature>
<reference evidence="3 4" key="1">
    <citation type="submission" date="2017-10" db="EMBL/GenBank/DDBJ databases">
        <title>Development of genomic resources for the powdery mildew, Erysiphe pulchra.</title>
        <authorList>
            <person name="Wadl P.A."/>
            <person name="Mack B.M."/>
            <person name="Moore G."/>
            <person name="Beltz S.B."/>
        </authorList>
    </citation>
    <scope>NUCLEOTIDE SEQUENCE [LARGE SCALE GENOMIC DNA]</scope>
    <source>
        <strain evidence="3">Cflorida</strain>
    </source>
</reference>
<feature type="region of interest" description="Disordered" evidence="1">
    <location>
        <begin position="104"/>
        <end position="139"/>
    </location>
</feature>
<keyword evidence="2" id="KW-0472">Membrane</keyword>
<evidence type="ECO:0000256" key="1">
    <source>
        <dbReference type="SAM" id="MobiDB-lite"/>
    </source>
</evidence>
<accession>A0A2S4PXA9</accession>
<comment type="caution">
    <text evidence="3">The sequence shown here is derived from an EMBL/GenBank/DDBJ whole genome shotgun (WGS) entry which is preliminary data.</text>
</comment>
<feature type="compositionally biased region" description="Acidic residues" evidence="1">
    <location>
        <begin position="127"/>
        <end position="136"/>
    </location>
</feature>
<evidence type="ECO:0000256" key="2">
    <source>
        <dbReference type="SAM" id="Phobius"/>
    </source>
</evidence>
<protein>
    <submittedName>
        <fullName evidence="3">Uncharacterized protein</fullName>
    </submittedName>
</protein>
<evidence type="ECO:0000313" key="4">
    <source>
        <dbReference type="Proteomes" id="UP000237438"/>
    </source>
</evidence>
<keyword evidence="2" id="KW-0812">Transmembrane</keyword>
<feature type="transmembrane region" description="Helical" evidence="2">
    <location>
        <begin position="346"/>
        <end position="370"/>
    </location>
</feature>
<proteinExistence type="predicted"/>
<name>A0A2S4PXA9_9PEZI</name>
<keyword evidence="4" id="KW-1185">Reference proteome</keyword>
<gene>
    <name evidence="3" type="ORF">EPUL_001839</name>
</gene>
<dbReference type="OrthoDB" id="5413188at2759"/>
<dbReference type="EMBL" id="PEDP01000273">
    <property type="protein sequence ID" value="POS86684.1"/>
    <property type="molecule type" value="Genomic_DNA"/>
</dbReference>
<feature type="non-terminal residue" evidence="3">
    <location>
        <position position="423"/>
    </location>
</feature>